<dbReference type="Pfam" id="PF01547">
    <property type="entry name" value="SBP_bac_1"/>
    <property type="match status" value="1"/>
</dbReference>
<dbReference type="InterPro" id="IPR006059">
    <property type="entry name" value="SBP"/>
</dbReference>
<reference evidence="3 4" key="1">
    <citation type="submission" date="2022-03" db="EMBL/GenBank/DDBJ databases">
        <title>Complete genome of Streptomyces rimosus ssp. rimosus R7 (=ATCC 10970).</title>
        <authorList>
            <person name="Beganovic S."/>
            <person name="Ruckert C."/>
            <person name="Busche T."/>
            <person name="Kalinowski J."/>
            <person name="Wittmann C."/>
        </authorList>
    </citation>
    <scope>NUCLEOTIDE SEQUENCE [LARGE SCALE GENOMIC DNA]</scope>
    <source>
        <strain evidence="3 4">R7</strain>
    </source>
</reference>
<evidence type="ECO:0000256" key="1">
    <source>
        <dbReference type="ARBA" id="ARBA00008520"/>
    </source>
</evidence>
<keyword evidence="4" id="KW-1185">Reference proteome</keyword>
<evidence type="ECO:0000313" key="3">
    <source>
        <dbReference type="EMBL" id="UNZ07934.1"/>
    </source>
</evidence>
<keyword evidence="2" id="KW-0813">Transport</keyword>
<organism evidence="3 4">
    <name type="scientific">Streptomyces rimosus subsp. rimosus</name>
    <dbReference type="NCBI Taxonomy" id="132474"/>
    <lineage>
        <taxon>Bacteria</taxon>
        <taxon>Bacillati</taxon>
        <taxon>Actinomycetota</taxon>
        <taxon>Actinomycetes</taxon>
        <taxon>Kitasatosporales</taxon>
        <taxon>Streptomycetaceae</taxon>
        <taxon>Streptomyces</taxon>
    </lineage>
</organism>
<protein>
    <submittedName>
        <fullName evidence="3">Glycerol-3-phosphate transporter periplasmic binding protein</fullName>
    </submittedName>
</protein>
<name>A0ABY3ZCP6_STRRM</name>
<dbReference type="InterPro" id="IPR050490">
    <property type="entry name" value="Bact_solute-bd_prot1"/>
</dbReference>
<dbReference type="EMBL" id="CP094298">
    <property type="protein sequence ID" value="UNZ07934.1"/>
    <property type="molecule type" value="Genomic_DNA"/>
</dbReference>
<sequence>MRRTSTAVAGRLLVALLTLLVSGCGQVPVRVTPNDFALDGPPRGHLTILEKWADPEYAPYFQSAVRAYERRNPGVTIDLQAVGDQPYKDRIAVLAASREMPDIYFTWPGRYARKFADGKLAADLSEPLNGTAWGRTFEPGALNAFTFDGHRYGVPLDMDAKVFAYNKEIFAAAGVGRKPRTFPELLAACDRIAAAGHTPLAFGNQYGWPAGHLLTQFNAMEVPPAVLARDYDGDGGDGAFTHPGYERAFNDLAQLKKRCMGPSGTSMSHESAQNRLLYGKAAMQYLETLEFSYLSTKGGAPEKFAKNWDFFTMPAIPGAAGSARAVAGGADGLLVANSSPNKALAVDFLKFLTSPDQARKVVRDLGWLSAVKGTADAARLKGLSEAQRTLASKDMALWLDTRADDKIVNPYLSAAEAVLGGRATAAQAVRQVREGARQAHRFRVRD</sequence>
<comment type="similarity">
    <text evidence="1">Belongs to the bacterial solute-binding protein 1 family.</text>
</comment>
<accession>A0ABY3ZCP6</accession>
<dbReference type="PANTHER" id="PTHR43649:SF29">
    <property type="entry name" value="OSMOPROTECTIVE COMPOUNDS-BINDING PROTEIN GGTB"/>
    <property type="match status" value="1"/>
</dbReference>
<proteinExistence type="inferred from homology"/>
<dbReference type="PROSITE" id="PS51257">
    <property type="entry name" value="PROKAR_LIPOPROTEIN"/>
    <property type="match status" value="1"/>
</dbReference>
<dbReference type="RefSeq" id="WP_003985172.1">
    <property type="nucleotide sequence ID" value="NZ_CP043497.1"/>
</dbReference>
<gene>
    <name evidence="3" type="ORF">SRIMR7_37830</name>
</gene>
<dbReference type="Gene3D" id="3.40.190.10">
    <property type="entry name" value="Periplasmic binding protein-like II"/>
    <property type="match status" value="2"/>
</dbReference>
<dbReference type="SUPFAM" id="SSF53850">
    <property type="entry name" value="Periplasmic binding protein-like II"/>
    <property type="match status" value="1"/>
</dbReference>
<dbReference type="PANTHER" id="PTHR43649">
    <property type="entry name" value="ARABINOSE-BINDING PROTEIN-RELATED"/>
    <property type="match status" value="1"/>
</dbReference>
<dbReference type="GeneID" id="66852923"/>
<evidence type="ECO:0000313" key="4">
    <source>
        <dbReference type="Proteomes" id="UP000829494"/>
    </source>
</evidence>
<dbReference type="Proteomes" id="UP000829494">
    <property type="component" value="Chromosome"/>
</dbReference>
<evidence type="ECO:0000256" key="2">
    <source>
        <dbReference type="ARBA" id="ARBA00022448"/>
    </source>
</evidence>